<dbReference type="EMBL" id="JAUKUD010000004">
    <property type="protein sequence ID" value="KAK0745756.1"/>
    <property type="molecule type" value="Genomic_DNA"/>
</dbReference>
<gene>
    <name evidence="2" type="ORF">B0T18DRAFT_410104</name>
</gene>
<feature type="signal peptide" evidence="1">
    <location>
        <begin position="1"/>
        <end position="18"/>
    </location>
</feature>
<dbReference type="AlphaFoldDB" id="A0AA40K4M5"/>
<sequence>MKLSLVSAVLLLPTWAAAYVGGPCSGSHAANSCICLDKNVCTKTWGGKAVQGRSGDWPCPNDAADVWGCNMQQCMGFFTRCAWKSSCKSWTDDPLCPGGANFVCCFYP</sequence>
<keyword evidence="3" id="KW-1185">Reference proteome</keyword>
<accession>A0AA40K4M5</accession>
<comment type="caution">
    <text evidence="2">The sequence shown here is derived from an EMBL/GenBank/DDBJ whole genome shotgun (WGS) entry which is preliminary data.</text>
</comment>
<evidence type="ECO:0000313" key="3">
    <source>
        <dbReference type="Proteomes" id="UP001172155"/>
    </source>
</evidence>
<reference evidence="2" key="1">
    <citation type="submission" date="2023-06" db="EMBL/GenBank/DDBJ databases">
        <title>Genome-scale phylogeny and comparative genomics of the fungal order Sordariales.</title>
        <authorList>
            <consortium name="Lawrence Berkeley National Laboratory"/>
            <person name="Hensen N."/>
            <person name="Bonometti L."/>
            <person name="Westerberg I."/>
            <person name="Brannstrom I.O."/>
            <person name="Guillou S."/>
            <person name="Cros-Aarteil S."/>
            <person name="Calhoun S."/>
            <person name="Haridas S."/>
            <person name="Kuo A."/>
            <person name="Mondo S."/>
            <person name="Pangilinan J."/>
            <person name="Riley R."/>
            <person name="LaButti K."/>
            <person name="Andreopoulos B."/>
            <person name="Lipzen A."/>
            <person name="Chen C."/>
            <person name="Yanf M."/>
            <person name="Daum C."/>
            <person name="Ng V."/>
            <person name="Clum A."/>
            <person name="Steindorff A."/>
            <person name="Ohm R."/>
            <person name="Martin F."/>
            <person name="Silar P."/>
            <person name="Natvig D."/>
            <person name="Lalanne C."/>
            <person name="Gautier V."/>
            <person name="Ament-velasquez S.L."/>
            <person name="Kruys A."/>
            <person name="Hutchinson M.I."/>
            <person name="Powell A.J."/>
            <person name="Barry K."/>
            <person name="Miller A.N."/>
            <person name="Grigoriev I.V."/>
            <person name="Debuchy R."/>
            <person name="Gladieux P."/>
            <person name="Thoren M.H."/>
            <person name="Johannesson H."/>
        </authorList>
    </citation>
    <scope>NUCLEOTIDE SEQUENCE</scope>
    <source>
        <strain evidence="2">SMH3187-1</strain>
    </source>
</reference>
<name>A0AA40K4M5_9PEZI</name>
<evidence type="ECO:0000313" key="2">
    <source>
        <dbReference type="EMBL" id="KAK0745756.1"/>
    </source>
</evidence>
<feature type="chain" id="PRO_5041213523" evidence="1">
    <location>
        <begin position="19"/>
        <end position="108"/>
    </location>
</feature>
<proteinExistence type="predicted"/>
<protein>
    <submittedName>
        <fullName evidence="2">Uncharacterized protein</fullName>
    </submittedName>
</protein>
<keyword evidence="1" id="KW-0732">Signal</keyword>
<evidence type="ECO:0000256" key="1">
    <source>
        <dbReference type="SAM" id="SignalP"/>
    </source>
</evidence>
<organism evidence="2 3">
    <name type="scientific">Schizothecium vesticola</name>
    <dbReference type="NCBI Taxonomy" id="314040"/>
    <lineage>
        <taxon>Eukaryota</taxon>
        <taxon>Fungi</taxon>
        <taxon>Dikarya</taxon>
        <taxon>Ascomycota</taxon>
        <taxon>Pezizomycotina</taxon>
        <taxon>Sordariomycetes</taxon>
        <taxon>Sordariomycetidae</taxon>
        <taxon>Sordariales</taxon>
        <taxon>Schizotheciaceae</taxon>
        <taxon>Schizothecium</taxon>
    </lineage>
</organism>
<dbReference type="Proteomes" id="UP001172155">
    <property type="component" value="Unassembled WGS sequence"/>
</dbReference>